<gene>
    <name evidence="11" type="ORF">BaRGS_00012907</name>
</gene>
<dbReference type="EMBL" id="JACVVK020000071">
    <property type="protein sequence ID" value="KAK7495917.1"/>
    <property type="molecule type" value="Genomic_DNA"/>
</dbReference>
<keyword evidence="7" id="KW-0965">Cell junction</keyword>
<sequence length="241" mass="25791">MEKSHANRVKPQVAGKLTFSLNEKSVRLSSVVVAAGLLSIQYSAHPAGGGGPCPSRRVVGVVSCCYNNSETAAEYLERLQAQLWDTGDHSRDDDIASIICMLDSPLFKQLLTLQESLQDLQQVSATQPLTEDSFDISPTGELLLASPVAEAHAANDVSAASTLSLRPSYIGPGSAISTHSYNIEFQRALERVARGRQTETICLYKPENTSLGFSVVGLKAEDEGELGIYVQDIQPAGLAAQ</sequence>
<evidence type="ECO:0000256" key="4">
    <source>
        <dbReference type="ARBA" id="ARBA00022475"/>
    </source>
</evidence>
<evidence type="ECO:0000313" key="12">
    <source>
        <dbReference type="Proteomes" id="UP001519460"/>
    </source>
</evidence>
<comment type="subcellular location">
    <subcellularLocation>
        <location evidence="1">Apical cell membrane</location>
    </subcellularLocation>
    <subcellularLocation>
        <location evidence="2">Cell junction</location>
        <location evidence="2">Tight junction</location>
    </subcellularLocation>
</comment>
<keyword evidence="8" id="KW-0472">Membrane</keyword>
<proteinExistence type="predicted"/>
<keyword evidence="6" id="KW-0677">Repeat</keyword>
<dbReference type="InterPro" id="IPR036034">
    <property type="entry name" value="PDZ_sf"/>
</dbReference>
<evidence type="ECO:0000256" key="8">
    <source>
        <dbReference type="ARBA" id="ARBA00023136"/>
    </source>
</evidence>
<dbReference type="InterPro" id="IPR051342">
    <property type="entry name" value="PDZ_scaffold"/>
</dbReference>
<evidence type="ECO:0000256" key="2">
    <source>
        <dbReference type="ARBA" id="ARBA00004435"/>
    </source>
</evidence>
<dbReference type="GO" id="GO:0016324">
    <property type="term" value="C:apical plasma membrane"/>
    <property type="evidence" value="ECO:0007669"/>
    <property type="project" value="UniProtKB-SubCell"/>
</dbReference>
<keyword evidence="12" id="KW-1185">Reference proteome</keyword>
<feature type="domain" description="PDZ" evidence="9">
    <location>
        <begin position="200"/>
        <end position="241"/>
    </location>
</feature>
<evidence type="ECO:0000259" key="10">
    <source>
        <dbReference type="PROSITE" id="PS51022"/>
    </source>
</evidence>
<reference evidence="11 12" key="1">
    <citation type="journal article" date="2023" name="Sci. Data">
        <title>Genome assembly of the Korean intertidal mud-creeper Batillaria attramentaria.</title>
        <authorList>
            <person name="Patra A.K."/>
            <person name="Ho P.T."/>
            <person name="Jun S."/>
            <person name="Lee S.J."/>
            <person name="Kim Y."/>
            <person name="Won Y.J."/>
        </authorList>
    </citation>
    <scope>NUCLEOTIDE SEQUENCE [LARGE SCALE GENOMIC DNA]</scope>
    <source>
        <strain evidence="11">Wonlab-2016</strain>
    </source>
</reference>
<dbReference type="Pfam" id="PF09045">
    <property type="entry name" value="L27_2"/>
    <property type="match status" value="1"/>
</dbReference>
<comment type="caution">
    <text evidence="11">The sequence shown here is derived from an EMBL/GenBank/DDBJ whole genome shotgun (WGS) entry which is preliminary data.</text>
</comment>
<evidence type="ECO:0000313" key="11">
    <source>
        <dbReference type="EMBL" id="KAK7495917.1"/>
    </source>
</evidence>
<evidence type="ECO:0008006" key="13">
    <source>
        <dbReference type="Google" id="ProtNLM"/>
    </source>
</evidence>
<dbReference type="PANTHER" id="PTHR19964:SF92">
    <property type="entry name" value="PATJ HOMOLOG"/>
    <property type="match status" value="1"/>
</dbReference>
<evidence type="ECO:0000256" key="6">
    <source>
        <dbReference type="ARBA" id="ARBA00022737"/>
    </source>
</evidence>
<dbReference type="GO" id="GO:0005923">
    <property type="term" value="C:bicellular tight junction"/>
    <property type="evidence" value="ECO:0007669"/>
    <property type="project" value="UniProtKB-SubCell"/>
</dbReference>
<evidence type="ECO:0000256" key="1">
    <source>
        <dbReference type="ARBA" id="ARBA00004221"/>
    </source>
</evidence>
<dbReference type="Gene3D" id="2.30.42.10">
    <property type="match status" value="1"/>
</dbReference>
<dbReference type="AlphaFoldDB" id="A0ABD0L8X2"/>
<keyword evidence="3" id="KW-0796">Tight junction</keyword>
<dbReference type="PANTHER" id="PTHR19964">
    <property type="entry name" value="MULTIPLE PDZ DOMAIN PROTEIN"/>
    <property type="match status" value="1"/>
</dbReference>
<organism evidence="11 12">
    <name type="scientific">Batillaria attramentaria</name>
    <dbReference type="NCBI Taxonomy" id="370345"/>
    <lineage>
        <taxon>Eukaryota</taxon>
        <taxon>Metazoa</taxon>
        <taxon>Spiralia</taxon>
        <taxon>Lophotrochozoa</taxon>
        <taxon>Mollusca</taxon>
        <taxon>Gastropoda</taxon>
        <taxon>Caenogastropoda</taxon>
        <taxon>Sorbeoconcha</taxon>
        <taxon>Cerithioidea</taxon>
        <taxon>Batillariidae</taxon>
        <taxon>Batillaria</taxon>
    </lineage>
</organism>
<evidence type="ECO:0000256" key="3">
    <source>
        <dbReference type="ARBA" id="ARBA00022427"/>
    </source>
</evidence>
<feature type="domain" description="L27" evidence="10">
    <location>
        <begin position="65"/>
        <end position="125"/>
    </location>
</feature>
<dbReference type="InterPro" id="IPR001478">
    <property type="entry name" value="PDZ"/>
</dbReference>
<dbReference type="SUPFAM" id="SSF101288">
    <property type="entry name" value="L27 domain"/>
    <property type="match status" value="1"/>
</dbReference>
<dbReference type="InterPro" id="IPR036892">
    <property type="entry name" value="L27_dom_sf"/>
</dbReference>
<evidence type="ECO:0000256" key="5">
    <source>
        <dbReference type="ARBA" id="ARBA00022553"/>
    </source>
</evidence>
<accession>A0ABD0L8X2</accession>
<evidence type="ECO:0000259" key="9">
    <source>
        <dbReference type="PROSITE" id="PS50106"/>
    </source>
</evidence>
<dbReference type="InterPro" id="IPR004172">
    <property type="entry name" value="L27_dom"/>
</dbReference>
<name>A0ABD0L8X2_9CAEN</name>
<keyword evidence="5" id="KW-0597">Phosphoprotein</keyword>
<protein>
    <recommendedName>
        <fullName evidence="13">PDZ domain-containing protein</fullName>
    </recommendedName>
</protein>
<dbReference type="PROSITE" id="PS51022">
    <property type="entry name" value="L27"/>
    <property type="match status" value="1"/>
</dbReference>
<dbReference type="PROSITE" id="PS50106">
    <property type="entry name" value="PDZ"/>
    <property type="match status" value="1"/>
</dbReference>
<dbReference type="InterPro" id="IPR015132">
    <property type="entry name" value="L27_2"/>
</dbReference>
<evidence type="ECO:0000256" key="7">
    <source>
        <dbReference type="ARBA" id="ARBA00022949"/>
    </source>
</evidence>
<keyword evidence="4" id="KW-1003">Cell membrane</keyword>
<dbReference type="Proteomes" id="UP001519460">
    <property type="component" value="Unassembled WGS sequence"/>
</dbReference>
<dbReference type="SUPFAM" id="SSF50156">
    <property type="entry name" value="PDZ domain-like"/>
    <property type="match status" value="1"/>
</dbReference>
<dbReference type="Gene3D" id="1.10.287.650">
    <property type="entry name" value="L27 domain"/>
    <property type="match status" value="1"/>
</dbReference>